<name>A0A2P2MIF9_RHIMU</name>
<accession>A0A2P2MIF9</accession>
<dbReference type="EMBL" id="GGEC01049549">
    <property type="protein sequence ID" value="MBX30033.1"/>
    <property type="molecule type" value="Transcribed_RNA"/>
</dbReference>
<reference evidence="1" key="1">
    <citation type="submission" date="2018-02" db="EMBL/GenBank/DDBJ databases">
        <title>Rhizophora mucronata_Transcriptome.</title>
        <authorList>
            <person name="Meera S.P."/>
            <person name="Sreeshan A."/>
            <person name="Augustine A."/>
        </authorList>
    </citation>
    <scope>NUCLEOTIDE SEQUENCE</scope>
    <source>
        <tissue evidence="1">Leaf</tissue>
    </source>
</reference>
<sequence length="104" mass="11243">MDFTEDLPFSKGTSFSLSLTSGSIKFPSLSNFAGGACACKKNSGLLMKRSSRKTPIWRRWYCARRPREPPAALTMAAALSAQQFGGLDAQSIAFFKGASKNEGK</sequence>
<organism evidence="1">
    <name type="scientific">Rhizophora mucronata</name>
    <name type="common">Asiatic mangrove</name>
    <dbReference type="NCBI Taxonomy" id="61149"/>
    <lineage>
        <taxon>Eukaryota</taxon>
        <taxon>Viridiplantae</taxon>
        <taxon>Streptophyta</taxon>
        <taxon>Embryophyta</taxon>
        <taxon>Tracheophyta</taxon>
        <taxon>Spermatophyta</taxon>
        <taxon>Magnoliopsida</taxon>
        <taxon>eudicotyledons</taxon>
        <taxon>Gunneridae</taxon>
        <taxon>Pentapetalae</taxon>
        <taxon>rosids</taxon>
        <taxon>fabids</taxon>
        <taxon>Malpighiales</taxon>
        <taxon>Rhizophoraceae</taxon>
        <taxon>Rhizophora</taxon>
    </lineage>
</organism>
<protein>
    <submittedName>
        <fullName evidence="1">Uncharacterized protein</fullName>
    </submittedName>
</protein>
<dbReference type="AlphaFoldDB" id="A0A2P2MIF9"/>
<proteinExistence type="predicted"/>
<evidence type="ECO:0000313" key="1">
    <source>
        <dbReference type="EMBL" id="MBX30033.1"/>
    </source>
</evidence>